<dbReference type="SUPFAM" id="SSF52096">
    <property type="entry name" value="ClpP/crotonase"/>
    <property type="match status" value="1"/>
</dbReference>
<dbReference type="AlphaFoldDB" id="A0A0U3GW81"/>
<dbReference type="Gene3D" id="3.90.226.10">
    <property type="entry name" value="2-enoyl-CoA Hydratase, Chain A, domain 1"/>
    <property type="match status" value="1"/>
</dbReference>
<dbReference type="Proteomes" id="UP000060043">
    <property type="component" value="Chromosome"/>
</dbReference>
<dbReference type="InterPro" id="IPR029045">
    <property type="entry name" value="ClpP/crotonase-like_dom_sf"/>
</dbReference>
<keyword evidence="2" id="KW-0456">Lyase</keyword>
<dbReference type="GO" id="GO:0016829">
    <property type="term" value="F:lyase activity"/>
    <property type="evidence" value="ECO:0007669"/>
    <property type="project" value="UniProtKB-KW"/>
</dbReference>
<dbReference type="PaxDb" id="1435377-SUSAZ_09355"/>
<evidence type="ECO:0000313" key="7">
    <source>
        <dbReference type="Proteomes" id="UP000065473"/>
    </source>
</evidence>
<dbReference type="CDD" id="cd06558">
    <property type="entry name" value="crotonase-like"/>
    <property type="match status" value="1"/>
</dbReference>
<dbReference type="EMBL" id="CP013695">
    <property type="protein sequence ID" value="ALU32584.1"/>
    <property type="molecule type" value="Genomic_DNA"/>
</dbReference>
<dbReference type="InterPro" id="IPR014748">
    <property type="entry name" value="Enoyl-CoA_hydra_C"/>
</dbReference>
<evidence type="ECO:0000313" key="6">
    <source>
        <dbReference type="Proteomes" id="UP000060043"/>
    </source>
</evidence>
<dbReference type="GO" id="GO:0006635">
    <property type="term" value="P:fatty acid beta-oxidation"/>
    <property type="evidence" value="ECO:0007669"/>
    <property type="project" value="TreeGrafter"/>
</dbReference>
<evidence type="ECO:0000313" key="4">
    <source>
        <dbReference type="EMBL" id="ALU29845.1"/>
    </source>
</evidence>
<dbReference type="EMBL" id="CP013694">
    <property type="protein sequence ID" value="ALU29845.1"/>
    <property type="molecule type" value="Genomic_DNA"/>
</dbReference>
<comment type="similarity">
    <text evidence="1 3">Belongs to the enoyl-CoA hydratase/isomerase family.</text>
</comment>
<name>A0A0U3GW81_9CREN</name>
<dbReference type="InterPro" id="IPR001753">
    <property type="entry name" value="Enoyl-CoA_hydra/iso"/>
</dbReference>
<dbReference type="OrthoDB" id="27846at2157"/>
<evidence type="ECO:0000256" key="1">
    <source>
        <dbReference type="ARBA" id="ARBA00005254"/>
    </source>
</evidence>
<protein>
    <submittedName>
        <fullName evidence="5">Enoyl-CoA hydratase</fullName>
    </submittedName>
</protein>
<dbReference type="OMA" id="QYVAHVE"/>
<dbReference type="PROSITE" id="PS00166">
    <property type="entry name" value="ENOYL_COA_HYDRATASE"/>
    <property type="match status" value="1"/>
</dbReference>
<reference evidence="6 7" key="1">
    <citation type="submission" date="2015-12" db="EMBL/GenBank/DDBJ databases">
        <title>A stable core within a dynamic pangenome in Sulfolobus acidocaldarius.</title>
        <authorList>
            <person name="Anderson R."/>
            <person name="Kouris A."/>
            <person name="Seward C."/>
            <person name="Campbell K."/>
            <person name="Whitaker R."/>
        </authorList>
    </citation>
    <scope>NUCLEOTIDE SEQUENCE [LARGE SCALE GENOMIC DNA]</scope>
    <source>
        <strain evidence="4 7">GG12-C01-09</strain>
        <strain evidence="5 6">NG05B_CO5_07</strain>
    </source>
</reference>
<dbReference type="PANTHER" id="PTHR11941:SF54">
    <property type="entry name" value="ENOYL-COA HYDRATASE, MITOCHONDRIAL"/>
    <property type="match status" value="1"/>
</dbReference>
<gene>
    <name evidence="4" type="ORF">ATY89_07765</name>
    <name evidence="5" type="ORF">ATZ20_10785</name>
</gene>
<sequence>MIKVELDKENRIGKVLIDRQEKMNAITVSMRREIGERILELEKSPDVRVIIVRGLGGKAFSSGGDVSEFLSLTPETLIDWGEDLSSSERITKPVIASIDGYTFGAGLELALSCDIRIATPRSEFGLPEIRLGMVPASGGITRLVKVLGLSRATYMLMLGKRIDSQLAYQWGIVHEIVDAEKLDERTYEVAKELAGLSPLALKALKKVLHEIADSPMYVGYDIERKTFGLLKYSGDFKEGVEAFLNKRKPKFDGK</sequence>
<dbReference type="Gene3D" id="1.10.12.10">
    <property type="entry name" value="Lyase 2-enoyl-coa Hydratase, Chain A, domain 2"/>
    <property type="match status" value="1"/>
</dbReference>
<dbReference type="STRING" id="1435377.SUSAZ_09355"/>
<accession>A0A0U3GW81</accession>
<dbReference type="PANTHER" id="PTHR11941">
    <property type="entry name" value="ENOYL-COA HYDRATASE-RELATED"/>
    <property type="match status" value="1"/>
</dbReference>
<dbReference type="Proteomes" id="UP000065473">
    <property type="component" value="Chromosome"/>
</dbReference>
<proteinExistence type="inferred from homology"/>
<dbReference type="InterPro" id="IPR018376">
    <property type="entry name" value="Enoyl-CoA_hyd/isom_CS"/>
</dbReference>
<dbReference type="Pfam" id="PF00378">
    <property type="entry name" value="ECH_1"/>
    <property type="match status" value="1"/>
</dbReference>
<organism evidence="5 6">
    <name type="scientific">Sulfolobus acidocaldarius</name>
    <dbReference type="NCBI Taxonomy" id="2285"/>
    <lineage>
        <taxon>Archaea</taxon>
        <taxon>Thermoproteota</taxon>
        <taxon>Thermoprotei</taxon>
        <taxon>Sulfolobales</taxon>
        <taxon>Sulfolobaceae</taxon>
        <taxon>Sulfolobus</taxon>
    </lineage>
</organism>
<dbReference type="GeneID" id="14552579"/>
<dbReference type="RefSeq" id="WP_011278859.1">
    <property type="nucleotide sequence ID" value="NZ_BHWZ01000006.1"/>
</dbReference>
<evidence type="ECO:0000313" key="5">
    <source>
        <dbReference type="EMBL" id="ALU32584.1"/>
    </source>
</evidence>
<evidence type="ECO:0000256" key="3">
    <source>
        <dbReference type="RuleBase" id="RU003707"/>
    </source>
</evidence>
<evidence type="ECO:0000256" key="2">
    <source>
        <dbReference type="ARBA" id="ARBA00023239"/>
    </source>
</evidence>